<name>A0A8H4GVE3_9EURO</name>
<dbReference type="Proteomes" id="UP000653565">
    <property type="component" value="Unassembled WGS sequence"/>
</dbReference>
<comment type="caution">
    <text evidence="7">The sequence shown here is derived from an EMBL/GenBank/DDBJ whole genome shotgun (WGS) entry which is preliminary data.</text>
</comment>
<dbReference type="GO" id="GO:0005634">
    <property type="term" value="C:nucleus"/>
    <property type="evidence" value="ECO:0007669"/>
    <property type="project" value="UniProtKB-UniRule"/>
</dbReference>
<keyword evidence="1" id="KW-0805">Transcription regulation</keyword>
<reference evidence="7" key="1">
    <citation type="journal article" date="2020" name="bioRxiv">
        <title>Genomic and phenotypic heterogeneity of clinical isolates of the human pathogens Aspergillus fumigatus, Aspergillus lentulus and Aspergillus fumigatiaffinis.</title>
        <authorList>
            <person name="dos Santos R.A.C."/>
            <person name="Steenwyk J.L."/>
            <person name="Rivero-Menendez O."/>
            <person name="Mead M.E."/>
            <person name="Silva L.P."/>
            <person name="Bastos R.W."/>
            <person name="Alastruey-Izquierdo A."/>
            <person name="Goldman G.H."/>
            <person name="Rokas A."/>
        </authorList>
    </citation>
    <scope>NUCLEOTIDE SEQUENCE</scope>
    <source>
        <strain evidence="7">CNM-CM6805</strain>
    </source>
</reference>
<feature type="DNA-binding region" description="HMG box" evidence="4">
    <location>
        <begin position="141"/>
        <end position="209"/>
    </location>
</feature>
<dbReference type="PANTHER" id="PTHR10270:SF320">
    <property type="entry name" value="BOX TRANSCRIPTIONAL REGULATOR, PUTATIVE (AFU_ORTHOLOGUE AFUA_4G10820)-RELATED"/>
    <property type="match status" value="1"/>
</dbReference>
<dbReference type="AlphaFoldDB" id="A0A8H4GVE3"/>
<evidence type="ECO:0000313" key="7">
    <source>
        <dbReference type="EMBL" id="KAF4228847.1"/>
    </source>
</evidence>
<dbReference type="InterPro" id="IPR009071">
    <property type="entry name" value="HMG_box_dom"/>
</dbReference>
<evidence type="ECO:0000256" key="1">
    <source>
        <dbReference type="ARBA" id="ARBA00023015"/>
    </source>
</evidence>
<dbReference type="PANTHER" id="PTHR10270">
    <property type="entry name" value="SOX TRANSCRIPTION FACTOR"/>
    <property type="match status" value="1"/>
</dbReference>
<dbReference type="GO" id="GO:0001228">
    <property type="term" value="F:DNA-binding transcription activator activity, RNA polymerase II-specific"/>
    <property type="evidence" value="ECO:0007669"/>
    <property type="project" value="TreeGrafter"/>
</dbReference>
<evidence type="ECO:0000259" key="6">
    <source>
        <dbReference type="PROSITE" id="PS50118"/>
    </source>
</evidence>
<evidence type="ECO:0000256" key="3">
    <source>
        <dbReference type="ARBA" id="ARBA00023163"/>
    </source>
</evidence>
<feature type="region of interest" description="Disordered" evidence="5">
    <location>
        <begin position="72"/>
        <end position="93"/>
    </location>
</feature>
<dbReference type="SUPFAM" id="SSF47095">
    <property type="entry name" value="HMG-box"/>
    <property type="match status" value="1"/>
</dbReference>
<keyword evidence="2 4" id="KW-0238">DNA-binding</keyword>
<gene>
    <name evidence="7" type="ORF">CNMCM6805_001861</name>
</gene>
<reference evidence="7" key="2">
    <citation type="submission" date="2020-04" db="EMBL/GenBank/DDBJ databases">
        <authorList>
            <person name="Santos R.A.C."/>
            <person name="Steenwyk J.L."/>
            <person name="Rivero-Menendez O."/>
            <person name="Mead M.E."/>
            <person name="Silva L.P."/>
            <person name="Bastos R.W."/>
            <person name="Alastruey-Izquierdo A."/>
            <person name="Goldman G.H."/>
            <person name="Rokas A."/>
        </authorList>
    </citation>
    <scope>NUCLEOTIDE SEQUENCE</scope>
    <source>
        <strain evidence="7">CNM-CM6805</strain>
    </source>
</reference>
<feature type="region of interest" description="Disordered" evidence="5">
    <location>
        <begin position="260"/>
        <end position="313"/>
    </location>
</feature>
<evidence type="ECO:0000313" key="8">
    <source>
        <dbReference type="Proteomes" id="UP000653565"/>
    </source>
</evidence>
<dbReference type="InterPro" id="IPR036910">
    <property type="entry name" value="HMG_box_dom_sf"/>
</dbReference>
<keyword evidence="4" id="KW-0539">Nucleus</keyword>
<dbReference type="FunFam" id="1.10.30.10:FF:000041">
    <property type="entry name" value="HMG box family protein"/>
    <property type="match status" value="1"/>
</dbReference>
<protein>
    <recommendedName>
        <fullName evidence="6">HMG box domain-containing protein</fullName>
    </recommendedName>
</protein>
<dbReference type="Gene3D" id="1.10.30.10">
    <property type="entry name" value="High mobility group box domain"/>
    <property type="match status" value="1"/>
</dbReference>
<dbReference type="GO" id="GO:0000122">
    <property type="term" value="P:negative regulation of transcription by RNA polymerase II"/>
    <property type="evidence" value="ECO:0007669"/>
    <property type="project" value="TreeGrafter"/>
</dbReference>
<dbReference type="GO" id="GO:0000978">
    <property type="term" value="F:RNA polymerase II cis-regulatory region sequence-specific DNA binding"/>
    <property type="evidence" value="ECO:0007669"/>
    <property type="project" value="TreeGrafter"/>
</dbReference>
<dbReference type="GO" id="GO:0030154">
    <property type="term" value="P:cell differentiation"/>
    <property type="evidence" value="ECO:0007669"/>
    <property type="project" value="TreeGrafter"/>
</dbReference>
<keyword evidence="3" id="KW-0804">Transcription</keyword>
<organism evidence="7 8">
    <name type="scientific">Aspergillus fumigatiaffinis</name>
    <dbReference type="NCBI Taxonomy" id="340414"/>
    <lineage>
        <taxon>Eukaryota</taxon>
        <taxon>Fungi</taxon>
        <taxon>Dikarya</taxon>
        <taxon>Ascomycota</taxon>
        <taxon>Pezizomycotina</taxon>
        <taxon>Eurotiomycetes</taxon>
        <taxon>Eurotiomycetidae</taxon>
        <taxon>Eurotiales</taxon>
        <taxon>Aspergillaceae</taxon>
        <taxon>Aspergillus</taxon>
        <taxon>Aspergillus subgen. Fumigati</taxon>
    </lineage>
</organism>
<accession>A0A8H4GVE3</accession>
<dbReference type="SMART" id="SM00398">
    <property type="entry name" value="HMG"/>
    <property type="match status" value="1"/>
</dbReference>
<dbReference type="EMBL" id="JAAAPX010000143">
    <property type="protein sequence ID" value="KAF4228847.1"/>
    <property type="molecule type" value="Genomic_DNA"/>
</dbReference>
<evidence type="ECO:0000256" key="4">
    <source>
        <dbReference type="PROSITE-ProRule" id="PRU00267"/>
    </source>
</evidence>
<evidence type="ECO:0000256" key="2">
    <source>
        <dbReference type="ARBA" id="ARBA00023125"/>
    </source>
</evidence>
<evidence type="ECO:0000256" key="5">
    <source>
        <dbReference type="SAM" id="MobiDB-lite"/>
    </source>
</evidence>
<feature type="compositionally biased region" description="Polar residues" evidence="5">
    <location>
        <begin position="274"/>
        <end position="290"/>
    </location>
</feature>
<dbReference type="CDD" id="cd01389">
    <property type="entry name" value="HMG-box_ROX1-like"/>
    <property type="match status" value="1"/>
</dbReference>
<sequence>MSYNRVLPRPVPLYDASQARFPSWSNDLLKYKIVNDEGPTRLSPVNWPIDDDLCGYPARGPATGPPQVHFASKGPSRSIGRIDSDPPVASPRLNVPAFTRTLPMPTRNSQVGRCSSSRPVKSAASRELLAQSCLCRTGPKIPRPKNAFFLYRQRYQAAVVAQNPGLGSADISRIIGAQWRTLSEETKNGWHALANEEKARHQQRYSEYRYQPRRYGRGGNSLAMRSGVSQYSPCAAVCNRCGGRVTTPPVSLETRFTPEVSLNAGSPQPDAAMTGSSQRQAGDSDSQPNHVQFEYHGGSHPPRETGYGSPDSKLRRFDSHIVFEPNVHHDRSLETPYPMPPCTRRVDVSNVRVLRHVNQSIIGNGRVYPQNDPSLKLPPPLQITAPLPSSIPSITRSLHNGSSPITTVMALPALTHQSSRQDVTSTRSVLP</sequence>
<dbReference type="Pfam" id="PF00505">
    <property type="entry name" value="HMG_box"/>
    <property type="match status" value="1"/>
</dbReference>
<keyword evidence="8" id="KW-1185">Reference proteome</keyword>
<proteinExistence type="predicted"/>
<dbReference type="PROSITE" id="PS50118">
    <property type="entry name" value="HMG_BOX_2"/>
    <property type="match status" value="1"/>
</dbReference>
<dbReference type="InterPro" id="IPR050140">
    <property type="entry name" value="SRY-related_HMG-box_TF-like"/>
</dbReference>
<feature type="domain" description="HMG box" evidence="6">
    <location>
        <begin position="141"/>
        <end position="209"/>
    </location>
</feature>